<keyword evidence="5" id="KW-0694">RNA-binding</keyword>
<name>A0AAN9N698_PHACN</name>
<evidence type="ECO:0000256" key="9">
    <source>
        <dbReference type="ARBA" id="ARBA00033761"/>
    </source>
</evidence>
<keyword evidence="7" id="KW-0539">Nucleus</keyword>
<accession>A0AAN9N698</accession>
<evidence type="ECO:0000256" key="5">
    <source>
        <dbReference type="ARBA" id="ARBA00022884"/>
    </source>
</evidence>
<keyword evidence="14" id="KW-1185">Reference proteome</keyword>
<evidence type="ECO:0000256" key="2">
    <source>
        <dbReference type="ARBA" id="ARBA00004604"/>
    </source>
</evidence>
<comment type="subunit">
    <text evidence="9">Component of a signal recognition particle complex that consists of a 7SL RNA molecule of 300 nucleotides and six protein subunits: SRP72, SRP68, SRP54, SRP19, SRP14 and SRP9.</text>
</comment>
<dbReference type="PANTHER" id="PTHR17453">
    <property type="entry name" value="SIGNAL RECOGNITION PARTICLE 19 KD PROTEIN"/>
    <property type="match status" value="1"/>
</dbReference>
<dbReference type="GO" id="GO:0008312">
    <property type="term" value="F:7S RNA binding"/>
    <property type="evidence" value="ECO:0007669"/>
    <property type="project" value="InterPro"/>
</dbReference>
<feature type="compositionally biased region" description="Low complexity" evidence="12">
    <location>
        <begin position="117"/>
        <end position="126"/>
    </location>
</feature>
<dbReference type="Proteomes" id="UP001374584">
    <property type="component" value="Unassembled WGS sequence"/>
</dbReference>
<dbReference type="Pfam" id="PF01922">
    <property type="entry name" value="SRP19"/>
    <property type="match status" value="1"/>
</dbReference>
<reference evidence="13 14" key="1">
    <citation type="submission" date="2024-01" db="EMBL/GenBank/DDBJ databases">
        <title>The genomes of 5 underutilized Papilionoideae crops provide insights into root nodulation and disease resistanc.</title>
        <authorList>
            <person name="Jiang F."/>
        </authorList>
    </citation>
    <scope>NUCLEOTIDE SEQUENCE [LARGE SCALE GENOMIC DNA]</scope>
    <source>
        <strain evidence="13">JINMINGXINNONG_FW02</strain>
        <tissue evidence="13">Leaves</tissue>
    </source>
</reference>
<evidence type="ECO:0000256" key="6">
    <source>
        <dbReference type="ARBA" id="ARBA00023135"/>
    </source>
</evidence>
<comment type="caution">
    <text evidence="13">The sequence shown here is derived from an EMBL/GenBank/DDBJ whole genome shotgun (WGS) entry which is preliminary data.</text>
</comment>
<proteinExistence type="inferred from homology"/>
<dbReference type="PANTHER" id="PTHR17453:SF0">
    <property type="entry name" value="SIGNAL RECOGNITION PARTICLE 19 KDA PROTEIN"/>
    <property type="match status" value="1"/>
</dbReference>
<evidence type="ECO:0000313" key="14">
    <source>
        <dbReference type="Proteomes" id="UP001374584"/>
    </source>
</evidence>
<dbReference type="EMBL" id="JAYMYR010000005">
    <property type="protein sequence ID" value="KAK7364738.1"/>
    <property type="molecule type" value="Genomic_DNA"/>
</dbReference>
<evidence type="ECO:0000256" key="1">
    <source>
        <dbReference type="ARBA" id="ARBA00004496"/>
    </source>
</evidence>
<feature type="region of interest" description="Disordered" evidence="12">
    <location>
        <begin position="105"/>
        <end position="137"/>
    </location>
</feature>
<evidence type="ECO:0000256" key="3">
    <source>
        <dbReference type="ARBA" id="ARBA00008910"/>
    </source>
</evidence>
<keyword evidence="6" id="KW-0733">Signal recognition particle</keyword>
<comment type="function">
    <text evidence="11">Component of the signal recognition particle (SRP) complex, a ribonucleoprotein complex that mediates the cotranslational targeting of secretory and membrane proteins to the endoplasmic reticulum (ER). Binds directly to 7SL RNA. Mediates binding of SRP54 to the SRP complex.</text>
</comment>
<evidence type="ECO:0000256" key="11">
    <source>
        <dbReference type="ARBA" id="ARBA00045518"/>
    </source>
</evidence>
<evidence type="ECO:0000256" key="4">
    <source>
        <dbReference type="ARBA" id="ARBA00022490"/>
    </source>
</evidence>
<comment type="similarity">
    <text evidence="3">Belongs to the SRP19 family.</text>
</comment>
<organism evidence="13 14">
    <name type="scientific">Phaseolus coccineus</name>
    <name type="common">Scarlet runner bean</name>
    <name type="synonym">Phaseolus multiflorus</name>
    <dbReference type="NCBI Taxonomy" id="3886"/>
    <lineage>
        <taxon>Eukaryota</taxon>
        <taxon>Viridiplantae</taxon>
        <taxon>Streptophyta</taxon>
        <taxon>Embryophyta</taxon>
        <taxon>Tracheophyta</taxon>
        <taxon>Spermatophyta</taxon>
        <taxon>Magnoliopsida</taxon>
        <taxon>eudicotyledons</taxon>
        <taxon>Gunneridae</taxon>
        <taxon>Pentapetalae</taxon>
        <taxon>rosids</taxon>
        <taxon>fabids</taxon>
        <taxon>Fabales</taxon>
        <taxon>Fabaceae</taxon>
        <taxon>Papilionoideae</taxon>
        <taxon>50 kb inversion clade</taxon>
        <taxon>NPAAA clade</taxon>
        <taxon>indigoferoid/millettioid clade</taxon>
        <taxon>Phaseoleae</taxon>
        <taxon>Phaseolus</taxon>
    </lineage>
</organism>
<dbReference type="GO" id="GO:0005786">
    <property type="term" value="C:signal recognition particle, endoplasmic reticulum targeting"/>
    <property type="evidence" value="ECO:0007669"/>
    <property type="project" value="UniProtKB-KW"/>
</dbReference>
<comment type="subcellular location">
    <subcellularLocation>
        <location evidence="1">Cytoplasm</location>
    </subcellularLocation>
    <subcellularLocation>
        <location evidence="2">Nucleus</location>
        <location evidence="2">Nucleolus</location>
    </subcellularLocation>
</comment>
<keyword evidence="4" id="KW-0963">Cytoplasm</keyword>
<sequence length="137" mass="15379">MDISELPSIKKWIVMYPVYINSKKTMAEGRRIAVANACENPTCAEIGDCCSYLKLPFAIEIDKAYPRDFMQRGRVRVLLKKGDGTLYNLSIASRKQLMLRVAEMVPRHHGRTKKQETASTSTTAASNKSGKGGKKRR</sequence>
<dbReference type="InterPro" id="IPR036521">
    <property type="entry name" value="SRP19-like_sf"/>
</dbReference>
<evidence type="ECO:0000256" key="7">
    <source>
        <dbReference type="ARBA" id="ARBA00023242"/>
    </source>
</evidence>
<evidence type="ECO:0000313" key="13">
    <source>
        <dbReference type="EMBL" id="KAK7364738.1"/>
    </source>
</evidence>
<dbReference type="GO" id="GO:0006617">
    <property type="term" value="P:SRP-dependent cotranslational protein targeting to membrane, signal sequence recognition"/>
    <property type="evidence" value="ECO:0007669"/>
    <property type="project" value="TreeGrafter"/>
</dbReference>
<dbReference type="InterPro" id="IPR002778">
    <property type="entry name" value="Signal_recog_particle_SRP19"/>
</dbReference>
<dbReference type="AlphaFoldDB" id="A0AAN9N698"/>
<dbReference type="GO" id="GO:0005730">
    <property type="term" value="C:nucleolus"/>
    <property type="evidence" value="ECO:0007669"/>
    <property type="project" value="UniProtKB-SubCell"/>
</dbReference>
<evidence type="ECO:0000256" key="10">
    <source>
        <dbReference type="ARBA" id="ARBA00033772"/>
    </source>
</evidence>
<dbReference type="SUPFAM" id="SSF69695">
    <property type="entry name" value="SRP19"/>
    <property type="match status" value="1"/>
</dbReference>
<gene>
    <name evidence="13" type="ORF">VNO80_13479</name>
</gene>
<evidence type="ECO:0000256" key="12">
    <source>
        <dbReference type="SAM" id="MobiDB-lite"/>
    </source>
</evidence>
<dbReference type="FunFam" id="3.30.56.30:FF:000002">
    <property type="entry name" value="Signal recognition particle 19kDa"/>
    <property type="match status" value="1"/>
</dbReference>
<dbReference type="Gene3D" id="3.30.56.30">
    <property type="entry name" value="Signal recognition particle, SRP19-like subunit"/>
    <property type="match status" value="1"/>
</dbReference>
<evidence type="ECO:0000256" key="8">
    <source>
        <dbReference type="ARBA" id="ARBA00023274"/>
    </source>
</evidence>
<keyword evidence="8" id="KW-0687">Ribonucleoprotein</keyword>
<protein>
    <recommendedName>
        <fullName evidence="10">Signal recognition particle 19 kDa protein</fullName>
    </recommendedName>
</protein>